<comment type="caution">
    <text evidence="2">The sequence shown here is derived from an EMBL/GenBank/DDBJ whole genome shotgun (WGS) entry which is preliminary data.</text>
</comment>
<dbReference type="InterPro" id="IPR029032">
    <property type="entry name" value="AhpD-like"/>
</dbReference>
<reference evidence="2 3" key="1">
    <citation type="submission" date="2018-09" db="EMBL/GenBank/DDBJ databases">
        <title>Micromonospora sp. nov. MS1-9, isolated from a root of Musa sp.</title>
        <authorList>
            <person name="Kuncharoen N."/>
            <person name="Kudo T."/>
            <person name="Ohkuma M."/>
            <person name="Yuki M."/>
            <person name="Tanasupawat S."/>
        </authorList>
    </citation>
    <scope>NUCLEOTIDE SEQUENCE [LARGE SCALE GENOMIC DNA]</scope>
    <source>
        <strain evidence="2 3">MS1-9</strain>
    </source>
</reference>
<protein>
    <recommendedName>
        <fullName evidence="4">Carboxymuconolactone decarboxylase-like domain-containing protein</fullName>
    </recommendedName>
</protein>
<sequence>MSLICRWVVIAAWSTLTAMSDLSFVADPPQSPAVNAAFEADVASDGYVNNLTRVWGWRPDVLNSFQAVRADLLAESGLSAREVAVMVAATAAARGDAYCALAWGSRLAELSDEATAAGVLRGVDSGLSEREAVLAGWSRQVVHDPNATTRADVDRLRAAGLTDREIFEATTWIAFRLAFSTINDALGARPDTQLAEKAPRSVREAVTYGRPA</sequence>
<proteinExistence type="predicted"/>
<dbReference type="EMBL" id="RAZT01000018">
    <property type="protein sequence ID" value="RKN27322.1"/>
    <property type="molecule type" value="Genomic_DNA"/>
</dbReference>
<keyword evidence="1" id="KW-0732">Signal</keyword>
<dbReference type="AlphaFoldDB" id="A0A3A9XRH0"/>
<dbReference type="PANTHER" id="PTHR35446">
    <property type="entry name" value="SI:CH211-175M2.5"/>
    <property type="match status" value="1"/>
</dbReference>
<feature type="chain" id="PRO_5039341419" description="Carboxymuconolactone decarboxylase-like domain-containing protein" evidence="1">
    <location>
        <begin position="21"/>
        <end position="212"/>
    </location>
</feature>
<feature type="signal peptide" evidence="1">
    <location>
        <begin position="1"/>
        <end position="20"/>
    </location>
</feature>
<evidence type="ECO:0000313" key="2">
    <source>
        <dbReference type="EMBL" id="RKN27322.1"/>
    </source>
</evidence>
<accession>A0A3A9XRH0</accession>
<organism evidence="2 3">
    <name type="scientific">Micromonospora musae</name>
    <dbReference type="NCBI Taxonomy" id="1894970"/>
    <lineage>
        <taxon>Bacteria</taxon>
        <taxon>Bacillati</taxon>
        <taxon>Actinomycetota</taxon>
        <taxon>Actinomycetes</taxon>
        <taxon>Micromonosporales</taxon>
        <taxon>Micromonosporaceae</taxon>
        <taxon>Micromonospora</taxon>
    </lineage>
</organism>
<evidence type="ECO:0000256" key="1">
    <source>
        <dbReference type="SAM" id="SignalP"/>
    </source>
</evidence>
<dbReference type="Proteomes" id="UP000275865">
    <property type="component" value="Unassembled WGS sequence"/>
</dbReference>
<gene>
    <name evidence="2" type="ORF">D7044_28470</name>
</gene>
<evidence type="ECO:0000313" key="3">
    <source>
        <dbReference type="Proteomes" id="UP000275865"/>
    </source>
</evidence>
<evidence type="ECO:0008006" key="4">
    <source>
        <dbReference type="Google" id="ProtNLM"/>
    </source>
</evidence>
<dbReference type="SUPFAM" id="SSF69118">
    <property type="entry name" value="AhpD-like"/>
    <property type="match status" value="1"/>
</dbReference>
<dbReference type="Gene3D" id="1.20.1290.10">
    <property type="entry name" value="AhpD-like"/>
    <property type="match status" value="1"/>
</dbReference>
<name>A0A3A9XRH0_9ACTN</name>
<dbReference type="PANTHER" id="PTHR35446:SF2">
    <property type="entry name" value="CARBOXYMUCONOLACTONE DECARBOXYLASE-LIKE DOMAIN-CONTAINING PROTEIN"/>
    <property type="match status" value="1"/>
</dbReference>